<evidence type="ECO:0000313" key="8">
    <source>
        <dbReference type="Proteomes" id="UP000461948"/>
    </source>
</evidence>
<comment type="caution">
    <text evidence="7">The sequence shown here is derived from an EMBL/GenBank/DDBJ whole genome shotgun (WGS) entry which is preliminary data.</text>
</comment>
<sequence length="187" mass="21476">MSPNFSFNKSPCRSNICLAEKNTPFIKITLDEADDLLKQLSPDNYTSYIEDVCEFRNLTHVGERRLIEHFGGFVWVTNYDILSVPFYQCRDPNKPHSALNADLLFGIGEVVGAGERHSDGAGVRKALEEHQVAPDDYEWYIRMKEEYPVRTAGFGMGIERFLMWVTRENDIQDFQLLPRVNGENIVP</sequence>
<keyword evidence="4" id="KW-0648">Protein biosynthesis</keyword>
<keyword evidence="3" id="KW-0067">ATP-binding</keyword>
<accession>A0A7X2MNI8</accession>
<reference evidence="7 8" key="1">
    <citation type="submission" date="2019-11" db="EMBL/GenBank/DDBJ databases">
        <title>Draft Genome Sequence of Plant Growth-Promoting Rhizosphere-Associated Bacteria.</title>
        <authorList>
            <person name="Vasilyev I.Y."/>
            <person name="Radchenko V."/>
            <person name="Ilnitskaya E.V."/>
        </authorList>
    </citation>
    <scope>NUCLEOTIDE SEQUENCE [LARGE SCALE GENOMIC DNA]</scope>
    <source>
        <strain evidence="7 8">VRA_MhP_f</strain>
    </source>
</reference>
<proteinExistence type="predicted"/>
<keyword evidence="2" id="KW-0547">Nucleotide-binding</keyword>
<dbReference type="GO" id="GO:0004812">
    <property type="term" value="F:aminoacyl-tRNA ligase activity"/>
    <property type="evidence" value="ECO:0007669"/>
    <property type="project" value="UniProtKB-KW"/>
</dbReference>
<evidence type="ECO:0000259" key="6">
    <source>
        <dbReference type="Pfam" id="PF00152"/>
    </source>
</evidence>
<evidence type="ECO:0000256" key="1">
    <source>
        <dbReference type="ARBA" id="ARBA00022598"/>
    </source>
</evidence>
<dbReference type="PANTHER" id="PTHR22594:SF34">
    <property type="entry name" value="ASPARAGINE--TRNA LIGASE, MITOCHONDRIAL-RELATED"/>
    <property type="match status" value="1"/>
</dbReference>
<evidence type="ECO:0000313" key="7">
    <source>
        <dbReference type="EMBL" id="MSE16409.1"/>
    </source>
</evidence>
<evidence type="ECO:0000256" key="5">
    <source>
        <dbReference type="ARBA" id="ARBA00023146"/>
    </source>
</evidence>
<dbReference type="InterPro" id="IPR004364">
    <property type="entry name" value="Aa-tRNA-synt_II"/>
</dbReference>
<evidence type="ECO:0000256" key="2">
    <source>
        <dbReference type="ARBA" id="ARBA00022741"/>
    </source>
</evidence>
<dbReference type="Pfam" id="PF00152">
    <property type="entry name" value="tRNA-synt_2"/>
    <property type="match status" value="1"/>
</dbReference>
<organism evidence="7 8">
    <name type="scientific">Enterobacter agglomerans</name>
    <name type="common">Erwinia herbicola</name>
    <name type="synonym">Pantoea agglomerans</name>
    <dbReference type="NCBI Taxonomy" id="549"/>
    <lineage>
        <taxon>Bacteria</taxon>
        <taxon>Pseudomonadati</taxon>
        <taxon>Pseudomonadota</taxon>
        <taxon>Gammaproteobacteria</taxon>
        <taxon>Enterobacterales</taxon>
        <taxon>Erwiniaceae</taxon>
        <taxon>Pantoea</taxon>
        <taxon>Pantoea agglomerans group</taxon>
    </lineage>
</organism>
<dbReference type="EMBL" id="WKLC01000693">
    <property type="protein sequence ID" value="MSE16409.1"/>
    <property type="molecule type" value="Genomic_DNA"/>
</dbReference>
<name>A0A7X2MNI8_ENTAG</name>
<evidence type="ECO:0000256" key="3">
    <source>
        <dbReference type="ARBA" id="ARBA00022840"/>
    </source>
</evidence>
<dbReference type="SUPFAM" id="SSF55681">
    <property type="entry name" value="Class II aaRS and biotin synthetases"/>
    <property type="match status" value="1"/>
</dbReference>
<dbReference type="PANTHER" id="PTHR22594">
    <property type="entry name" value="ASPARTYL/LYSYL-TRNA SYNTHETASE"/>
    <property type="match status" value="1"/>
</dbReference>
<dbReference type="Gene3D" id="3.30.930.10">
    <property type="entry name" value="Bira Bifunctional Protein, Domain 2"/>
    <property type="match status" value="1"/>
</dbReference>
<dbReference type="GO" id="GO:0005524">
    <property type="term" value="F:ATP binding"/>
    <property type="evidence" value="ECO:0007669"/>
    <property type="project" value="UniProtKB-KW"/>
</dbReference>
<dbReference type="InterPro" id="IPR045864">
    <property type="entry name" value="aa-tRNA-synth_II/BPL/LPL"/>
</dbReference>
<evidence type="ECO:0000256" key="4">
    <source>
        <dbReference type="ARBA" id="ARBA00022917"/>
    </source>
</evidence>
<feature type="domain" description="Aminoacyl-tRNA synthetase class II (D/K/N)" evidence="6">
    <location>
        <begin position="20"/>
        <end position="180"/>
    </location>
</feature>
<dbReference type="GO" id="GO:0006421">
    <property type="term" value="P:asparaginyl-tRNA aminoacylation"/>
    <property type="evidence" value="ECO:0007669"/>
    <property type="project" value="TreeGrafter"/>
</dbReference>
<protein>
    <recommendedName>
        <fullName evidence="6">Aminoacyl-tRNA synthetase class II (D/K/N) domain-containing protein</fullName>
    </recommendedName>
</protein>
<keyword evidence="5" id="KW-0030">Aminoacyl-tRNA synthetase</keyword>
<dbReference type="AlphaFoldDB" id="A0A7X2MNI8"/>
<gene>
    <name evidence="7" type="ORF">GKC49_15185</name>
</gene>
<dbReference type="Proteomes" id="UP000461948">
    <property type="component" value="Unassembled WGS sequence"/>
</dbReference>
<keyword evidence="1" id="KW-0436">Ligase</keyword>